<proteinExistence type="predicted"/>
<feature type="region of interest" description="Disordered" evidence="2">
    <location>
        <begin position="1"/>
        <end position="21"/>
    </location>
</feature>
<dbReference type="AlphaFoldDB" id="A0A9D4UY43"/>
<accession>A0A9D4UY43</accession>
<dbReference type="EMBL" id="JABFUD020000008">
    <property type="protein sequence ID" value="KAI5076049.1"/>
    <property type="molecule type" value="Genomic_DNA"/>
</dbReference>
<gene>
    <name evidence="3" type="ORF">GOP47_0008114</name>
</gene>
<evidence type="ECO:0000256" key="1">
    <source>
        <dbReference type="SAM" id="Coils"/>
    </source>
</evidence>
<dbReference type="Proteomes" id="UP000886520">
    <property type="component" value="Chromosome 8"/>
</dbReference>
<name>A0A9D4UY43_ADICA</name>
<evidence type="ECO:0000313" key="4">
    <source>
        <dbReference type="Proteomes" id="UP000886520"/>
    </source>
</evidence>
<reference evidence="3" key="1">
    <citation type="submission" date="2021-01" db="EMBL/GenBank/DDBJ databases">
        <title>Adiantum capillus-veneris genome.</title>
        <authorList>
            <person name="Fang Y."/>
            <person name="Liao Q."/>
        </authorList>
    </citation>
    <scope>NUCLEOTIDE SEQUENCE</scope>
    <source>
        <strain evidence="3">H3</strain>
        <tissue evidence="3">Leaf</tissue>
    </source>
</reference>
<evidence type="ECO:0000313" key="3">
    <source>
        <dbReference type="EMBL" id="KAI5076049.1"/>
    </source>
</evidence>
<keyword evidence="4" id="KW-1185">Reference proteome</keyword>
<keyword evidence="1" id="KW-0175">Coiled coil</keyword>
<comment type="caution">
    <text evidence="3">The sequence shown here is derived from an EMBL/GenBank/DDBJ whole genome shotgun (WGS) entry which is preliminary data.</text>
</comment>
<protein>
    <submittedName>
        <fullName evidence="3">Uncharacterized protein</fullName>
    </submittedName>
</protein>
<sequence length="100" mass="11133">MESTEPAVEAEGTQMDMSQHDSVDDAVFQRLEDVLMQIWQQLHGGNADDNDTLRACIVKCTQSVKDMLQDVQLNAADVQVAEMQQQINALSREIVSSSHD</sequence>
<feature type="coiled-coil region" evidence="1">
    <location>
        <begin position="73"/>
        <end position="100"/>
    </location>
</feature>
<organism evidence="3 4">
    <name type="scientific">Adiantum capillus-veneris</name>
    <name type="common">Maidenhair fern</name>
    <dbReference type="NCBI Taxonomy" id="13818"/>
    <lineage>
        <taxon>Eukaryota</taxon>
        <taxon>Viridiplantae</taxon>
        <taxon>Streptophyta</taxon>
        <taxon>Embryophyta</taxon>
        <taxon>Tracheophyta</taxon>
        <taxon>Polypodiopsida</taxon>
        <taxon>Polypodiidae</taxon>
        <taxon>Polypodiales</taxon>
        <taxon>Pteridineae</taxon>
        <taxon>Pteridaceae</taxon>
        <taxon>Vittarioideae</taxon>
        <taxon>Adiantum</taxon>
    </lineage>
</organism>
<evidence type="ECO:0000256" key="2">
    <source>
        <dbReference type="SAM" id="MobiDB-lite"/>
    </source>
</evidence>